<proteinExistence type="predicted"/>
<evidence type="ECO:0008006" key="3">
    <source>
        <dbReference type="Google" id="ProtNLM"/>
    </source>
</evidence>
<accession>A0A1Y5Q0Y7</accession>
<gene>
    <name evidence="2" type="ORF">SPPYR_2317</name>
</gene>
<protein>
    <recommendedName>
        <fullName evidence="3">Antitoxin Xre/MbcA/ParS-like toxin-binding domain-containing protein</fullName>
    </recommendedName>
</protein>
<dbReference type="RefSeq" id="WP_295319385.1">
    <property type="nucleotide sequence ID" value="NZ_LT598653.1"/>
</dbReference>
<feature type="region of interest" description="Disordered" evidence="1">
    <location>
        <begin position="1"/>
        <end position="35"/>
    </location>
</feature>
<evidence type="ECO:0000313" key="2">
    <source>
        <dbReference type="EMBL" id="SBV33437.1"/>
    </source>
</evidence>
<sequence length="100" mass="10798">MTPEQDKPRTALASARTNPFRRNRKVTPLAPEDAQRQGAISALAFQLLGGRDAALDFLNTEDTILSGRPIAVATRSDAGYASVERELRARSLVRDAPHGG</sequence>
<dbReference type="AlphaFoldDB" id="A0A1Y5Q0Y7"/>
<evidence type="ECO:0000256" key="1">
    <source>
        <dbReference type="SAM" id="MobiDB-lite"/>
    </source>
</evidence>
<reference evidence="2" key="1">
    <citation type="submission" date="2016-03" db="EMBL/GenBank/DDBJ databases">
        <authorList>
            <person name="Ploux O."/>
        </authorList>
    </citation>
    <scope>NUCLEOTIDE SEQUENCE</scope>
    <source>
        <strain evidence="2">UC10</strain>
    </source>
</reference>
<dbReference type="KEGG" id="sphu:SPPYR_2317"/>
<name>A0A1Y5Q0Y7_9SPHN</name>
<dbReference type="EMBL" id="LT598653">
    <property type="protein sequence ID" value="SBV33437.1"/>
    <property type="molecule type" value="Genomic_DNA"/>
</dbReference>
<organism evidence="2">
    <name type="scientific">uncultured Sphingopyxis sp</name>
    <dbReference type="NCBI Taxonomy" id="310581"/>
    <lineage>
        <taxon>Bacteria</taxon>
        <taxon>Pseudomonadati</taxon>
        <taxon>Pseudomonadota</taxon>
        <taxon>Alphaproteobacteria</taxon>
        <taxon>Sphingomonadales</taxon>
        <taxon>Sphingomonadaceae</taxon>
        <taxon>Sphingopyxis</taxon>
        <taxon>environmental samples</taxon>
    </lineage>
</organism>